<accession>A0A6J7N353</accession>
<evidence type="ECO:0000259" key="1">
    <source>
        <dbReference type="PROSITE" id="PS51819"/>
    </source>
</evidence>
<reference evidence="2" key="1">
    <citation type="submission" date="2020-05" db="EMBL/GenBank/DDBJ databases">
        <authorList>
            <person name="Chiriac C."/>
            <person name="Salcher M."/>
            <person name="Ghai R."/>
            <person name="Kavagutti S V."/>
        </authorList>
    </citation>
    <scope>NUCLEOTIDE SEQUENCE</scope>
</reference>
<gene>
    <name evidence="2" type="ORF">UFOPK4000_00517</name>
</gene>
<feature type="domain" description="VOC" evidence="1">
    <location>
        <begin position="94"/>
        <end position="210"/>
    </location>
</feature>
<proteinExistence type="predicted"/>
<dbReference type="AlphaFoldDB" id="A0A6J7N353"/>
<sequence>MPAPSAARVCELVIGGAPTGWEAIGIHFSKENRCLLVDVSLRIDSTLAPGLHAWSISEIDASTLQIDGITTSLATNTTAPQATPNSGFSLHVVGVDHVVINTPNLQRTSDALAQLTGAPLKRTRDAGNGVTQGFHKLGSVVVELVTMPSMPEGPASLWGFVLNVQDLDGVAAHLGPDVLSPPKPAVQPGRRIATFRSAAALGVPVALMCDN</sequence>
<dbReference type="SUPFAM" id="SSF54593">
    <property type="entry name" value="Glyoxalase/Bleomycin resistance protein/Dihydroxybiphenyl dioxygenase"/>
    <property type="match status" value="1"/>
</dbReference>
<dbReference type="EMBL" id="CAFBOT010000067">
    <property type="protein sequence ID" value="CAB4987771.1"/>
    <property type="molecule type" value="Genomic_DNA"/>
</dbReference>
<name>A0A6J7N353_9ZZZZ</name>
<dbReference type="Gene3D" id="3.10.180.10">
    <property type="entry name" value="2,3-Dihydroxybiphenyl 1,2-Dioxygenase, domain 1"/>
    <property type="match status" value="1"/>
</dbReference>
<organism evidence="2">
    <name type="scientific">freshwater metagenome</name>
    <dbReference type="NCBI Taxonomy" id="449393"/>
    <lineage>
        <taxon>unclassified sequences</taxon>
        <taxon>metagenomes</taxon>
        <taxon>ecological metagenomes</taxon>
    </lineage>
</organism>
<dbReference type="InterPro" id="IPR037523">
    <property type="entry name" value="VOC_core"/>
</dbReference>
<dbReference type="InterPro" id="IPR029068">
    <property type="entry name" value="Glyas_Bleomycin-R_OHBP_Dase"/>
</dbReference>
<dbReference type="PROSITE" id="PS51819">
    <property type="entry name" value="VOC"/>
    <property type="match status" value="1"/>
</dbReference>
<protein>
    <submittedName>
        <fullName evidence="2">Unannotated protein</fullName>
    </submittedName>
</protein>
<evidence type="ECO:0000313" key="2">
    <source>
        <dbReference type="EMBL" id="CAB4987771.1"/>
    </source>
</evidence>